<gene>
    <name evidence="5" type="ORF">CH338_08075</name>
</gene>
<dbReference type="Pfam" id="PF14525">
    <property type="entry name" value="AraC_binding_2"/>
    <property type="match status" value="1"/>
</dbReference>
<dbReference type="InterPro" id="IPR009057">
    <property type="entry name" value="Homeodomain-like_sf"/>
</dbReference>
<keyword evidence="1" id="KW-0805">Transcription regulation</keyword>
<dbReference type="PROSITE" id="PS01124">
    <property type="entry name" value="HTH_ARAC_FAMILY_2"/>
    <property type="match status" value="1"/>
</dbReference>
<reference evidence="5 6" key="1">
    <citation type="submission" date="2017-07" db="EMBL/GenBank/DDBJ databases">
        <title>Draft Genome Sequences of Select Purple Nonsulfur Bacteria.</title>
        <authorList>
            <person name="Lasarre B."/>
            <person name="Mckinlay J.B."/>
        </authorList>
    </citation>
    <scope>NUCLEOTIDE SEQUENCE [LARGE SCALE GENOMIC DNA]</scope>
    <source>
        <strain evidence="5 6">DSM 11907</strain>
    </source>
</reference>
<dbReference type="PANTHER" id="PTHR46796:SF6">
    <property type="entry name" value="ARAC SUBFAMILY"/>
    <property type="match status" value="1"/>
</dbReference>
<dbReference type="Gene3D" id="1.10.10.60">
    <property type="entry name" value="Homeodomain-like"/>
    <property type="match status" value="1"/>
</dbReference>
<dbReference type="InterPro" id="IPR018060">
    <property type="entry name" value="HTH_AraC"/>
</dbReference>
<dbReference type="GO" id="GO:0003700">
    <property type="term" value="F:DNA-binding transcription factor activity"/>
    <property type="evidence" value="ECO:0007669"/>
    <property type="project" value="InterPro"/>
</dbReference>
<dbReference type="EMBL" id="NPEU01000060">
    <property type="protein sequence ID" value="RAI39839.1"/>
    <property type="molecule type" value="Genomic_DNA"/>
</dbReference>
<comment type="caution">
    <text evidence="5">The sequence shown here is derived from an EMBL/GenBank/DDBJ whole genome shotgun (WGS) entry which is preliminary data.</text>
</comment>
<proteinExistence type="predicted"/>
<evidence type="ECO:0000256" key="3">
    <source>
        <dbReference type="ARBA" id="ARBA00023163"/>
    </source>
</evidence>
<dbReference type="PANTHER" id="PTHR46796">
    <property type="entry name" value="HTH-TYPE TRANSCRIPTIONAL ACTIVATOR RHAS-RELATED"/>
    <property type="match status" value="1"/>
</dbReference>
<keyword evidence="3" id="KW-0804">Transcription</keyword>
<dbReference type="PRINTS" id="PR00032">
    <property type="entry name" value="HTHARAC"/>
</dbReference>
<feature type="domain" description="HTH araC/xylS-type" evidence="4">
    <location>
        <begin position="235"/>
        <end position="335"/>
    </location>
</feature>
<sequence length="364" mass="39925">MDIRLIRLLPRSDATARRAAAKLPVSLFDTADLPYPERFAAWRESIGVFLEVGLVRAGDEEHYDAWAESYLLDDLILSRCAASATKFDRRPLRVAHDSIDHYMIQVLVRGTIDMTLGRHALSFPTGQVILFDLADTMDTVNSTFDLVSVIIPRRRLAPLLARPDSLNGAAVDPTSATGRLVSTYTLSLYQSAPQLSPTEASAAATALVELMALAFNGVGQPGGDVSESLAKAELLRVQGFIRAHLAAPDLGPDMIAAALGISRARLYRLFAPVGGIAEHIREQRLRRCLTDPVSAKQAHRQVAEIAYAWGFSDPTHFARAFKQRFGRTPSEVRRAATPLARRDRPSVDPRVGDRLHEDWLAGLG</sequence>
<evidence type="ECO:0000256" key="1">
    <source>
        <dbReference type="ARBA" id="ARBA00023015"/>
    </source>
</evidence>
<dbReference type="InterPro" id="IPR020449">
    <property type="entry name" value="Tscrpt_reg_AraC-type_HTH"/>
</dbReference>
<dbReference type="InterPro" id="IPR050204">
    <property type="entry name" value="AraC_XylS_family_regulators"/>
</dbReference>
<evidence type="ECO:0000313" key="6">
    <source>
        <dbReference type="Proteomes" id="UP000248863"/>
    </source>
</evidence>
<accession>A0A327KM20</accession>
<protein>
    <recommendedName>
        <fullName evidence="4">HTH araC/xylS-type domain-containing protein</fullName>
    </recommendedName>
</protein>
<dbReference type="Pfam" id="PF12833">
    <property type="entry name" value="HTH_18"/>
    <property type="match status" value="1"/>
</dbReference>
<evidence type="ECO:0000313" key="5">
    <source>
        <dbReference type="EMBL" id="RAI39839.1"/>
    </source>
</evidence>
<dbReference type="AlphaFoldDB" id="A0A327KM20"/>
<keyword evidence="2" id="KW-0238">DNA-binding</keyword>
<evidence type="ECO:0000259" key="4">
    <source>
        <dbReference type="PROSITE" id="PS01124"/>
    </source>
</evidence>
<evidence type="ECO:0000256" key="2">
    <source>
        <dbReference type="ARBA" id="ARBA00023125"/>
    </source>
</evidence>
<dbReference type="InterPro" id="IPR035418">
    <property type="entry name" value="AraC-bd_2"/>
</dbReference>
<dbReference type="Proteomes" id="UP000248863">
    <property type="component" value="Unassembled WGS sequence"/>
</dbReference>
<keyword evidence="6" id="KW-1185">Reference proteome</keyword>
<dbReference type="GO" id="GO:0043565">
    <property type="term" value="F:sequence-specific DNA binding"/>
    <property type="evidence" value="ECO:0007669"/>
    <property type="project" value="InterPro"/>
</dbReference>
<dbReference type="SUPFAM" id="SSF46689">
    <property type="entry name" value="Homeodomain-like"/>
    <property type="match status" value="1"/>
</dbReference>
<name>A0A327KM20_9BRAD</name>
<dbReference type="SMART" id="SM00342">
    <property type="entry name" value="HTH_ARAC"/>
    <property type="match status" value="1"/>
</dbReference>
<organism evidence="5 6">
    <name type="scientific">Rhodoplanes elegans</name>
    <dbReference type="NCBI Taxonomy" id="29408"/>
    <lineage>
        <taxon>Bacteria</taxon>
        <taxon>Pseudomonadati</taxon>
        <taxon>Pseudomonadota</taxon>
        <taxon>Alphaproteobacteria</taxon>
        <taxon>Hyphomicrobiales</taxon>
        <taxon>Nitrobacteraceae</taxon>
        <taxon>Rhodoplanes</taxon>
    </lineage>
</organism>